<dbReference type="SUPFAM" id="SSF103473">
    <property type="entry name" value="MFS general substrate transporter"/>
    <property type="match status" value="1"/>
</dbReference>
<proteinExistence type="predicted"/>
<dbReference type="CDD" id="cd06173">
    <property type="entry name" value="MFS_MefA_like"/>
    <property type="match status" value="1"/>
</dbReference>
<feature type="transmembrane region" description="Helical" evidence="6">
    <location>
        <begin position="97"/>
        <end position="116"/>
    </location>
</feature>
<feature type="transmembrane region" description="Helical" evidence="6">
    <location>
        <begin position="305"/>
        <end position="328"/>
    </location>
</feature>
<evidence type="ECO:0000256" key="4">
    <source>
        <dbReference type="ARBA" id="ARBA00022989"/>
    </source>
</evidence>
<keyword evidence="5 6" id="KW-0472">Membrane</keyword>
<dbReference type="Proteomes" id="UP001144036">
    <property type="component" value="Unassembled WGS sequence"/>
</dbReference>
<comment type="subcellular location">
    <subcellularLocation>
        <location evidence="1">Cell membrane</location>
        <topology evidence="1">Multi-pass membrane protein</topology>
    </subcellularLocation>
</comment>
<keyword evidence="8" id="KW-1185">Reference proteome</keyword>
<evidence type="ECO:0000256" key="6">
    <source>
        <dbReference type="SAM" id="Phobius"/>
    </source>
</evidence>
<feature type="transmembrane region" description="Helical" evidence="6">
    <location>
        <begin position="7"/>
        <end position="33"/>
    </location>
</feature>
<feature type="transmembrane region" description="Helical" evidence="6">
    <location>
        <begin position="39"/>
        <end position="63"/>
    </location>
</feature>
<feature type="transmembrane region" description="Helical" evidence="6">
    <location>
        <begin position="137"/>
        <end position="157"/>
    </location>
</feature>
<keyword evidence="4 6" id="KW-1133">Transmembrane helix</keyword>
<evidence type="ECO:0000313" key="7">
    <source>
        <dbReference type="EMBL" id="MDA0634428.1"/>
    </source>
</evidence>
<name>A0ABT4SBJ0_9ACTN</name>
<dbReference type="PANTHER" id="PTHR23513">
    <property type="entry name" value="INTEGRAL MEMBRANE EFFLUX PROTEIN-RELATED"/>
    <property type="match status" value="1"/>
</dbReference>
<feature type="transmembrane region" description="Helical" evidence="6">
    <location>
        <begin position="280"/>
        <end position="299"/>
    </location>
</feature>
<dbReference type="RefSeq" id="WP_270155239.1">
    <property type="nucleotide sequence ID" value="NZ_JAPNNL010000042.1"/>
</dbReference>
<feature type="transmembrane region" description="Helical" evidence="6">
    <location>
        <begin position="70"/>
        <end position="91"/>
    </location>
</feature>
<feature type="transmembrane region" description="Helical" evidence="6">
    <location>
        <begin position="251"/>
        <end position="273"/>
    </location>
</feature>
<feature type="transmembrane region" description="Helical" evidence="6">
    <location>
        <begin position="163"/>
        <end position="182"/>
    </location>
</feature>
<evidence type="ECO:0000256" key="1">
    <source>
        <dbReference type="ARBA" id="ARBA00004651"/>
    </source>
</evidence>
<dbReference type="Pfam" id="PF07690">
    <property type="entry name" value="MFS_1"/>
    <property type="match status" value="1"/>
</dbReference>
<accession>A0ABT4SBJ0</accession>
<evidence type="ECO:0000256" key="3">
    <source>
        <dbReference type="ARBA" id="ARBA00022692"/>
    </source>
</evidence>
<dbReference type="Gene3D" id="1.20.1250.20">
    <property type="entry name" value="MFS general substrate transporter like domains"/>
    <property type="match status" value="1"/>
</dbReference>
<evidence type="ECO:0000256" key="5">
    <source>
        <dbReference type="ARBA" id="ARBA00023136"/>
    </source>
</evidence>
<dbReference type="EMBL" id="JAPNNL010000042">
    <property type="protein sequence ID" value="MDA0634428.1"/>
    <property type="molecule type" value="Genomic_DNA"/>
</dbReference>
<reference evidence="7" key="1">
    <citation type="submission" date="2022-11" db="EMBL/GenBank/DDBJ databases">
        <title>Nonomuraea corallina sp. nov., a new species of the genus Nonomuraea isolated from sea side sediment in Thai sea.</title>
        <authorList>
            <person name="Ngamcharungchit C."/>
            <person name="Matsumoto A."/>
            <person name="Suriyachadkun C."/>
            <person name="Panbangred W."/>
            <person name="Inahashi Y."/>
            <person name="Intra B."/>
        </authorList>
    </citation>
    <scope>NUCLEOTIDE SEQUENCE</scope>
    <source>
        <strain evidence="7">MCN248</strain>
    </source>
</reference>
<keyword evidence="3 6" id="KW-0812">Transmembrane</keyword>
<evidence type="ECO:0000313" key="8">
    <source>
        <dbReference type="Proteomes" id="UP001144036"/>
    </source>
</evidence>
<gene>
    <name evidence="7" type="ORF">OUY22_13470</name>
</gene>
<sequence>MNVIRFALIWTASLLSSVGSSLTTFVLGVWVYQTTESPTQFALVVLSGMLPGILIGPFAGVVVDRFDRRTVMIVTDCLAALSTAALAVLIWTGSLAVWHVALAGAVSGACGVFHLTAYQAMTPLLIPERHLGRANGLMHLSTGVQIAAPVLGATLLATVGTAGVVAIDLGTFGVAMMALLLIRLPAAVLRPNAAVTERPAVLEDLGAGWRHLRARAGLTALVAALTGFNFTFAVAGVLVQPLILSFAGPGVLGVLMFAGGAGMLAGGLLMGAWGGPRRKITGMTAFMALGGVFLVLHTLSPSPLLVGLAAAGFLFTLPVVNGCAHAVLQSRVEPALLGRAMGTAHTLGSAAVPIGYLLAAPLAEHLLNPALLPGGALADSAGLIVGVGEGRGIALVLFLDGLLLLGLAAVLAALPALRRLDHARPVPVPVT</sequence>
<dbReference type="InterPro" id="IPR011701">
    <property type="entry name" value="MFS"/>
</dbReference>
<feature type="transmembrane region" description="Helical" evidence="6">
    <location>
        <begin position="393"/>
        <end position="414"/>
    </location>
</feature>
<feature type="transmembrane region" description="Helical" evidence="6">
    <location>
        <begin position="218"/>
        <end position="239"/>
    </location>
</feature>
<comment type="caution">
    <text evidence="7">The sequence shown here is derived from an EMBL/GenBank/DDBJ whole genome shotgun (WGS) entry which is preliminary data.</text>
</comment>
<feature type="transmembrane region" description="Helical" evidence="6">
    <location>
        <begin position="340"/>
        <end position="359"/>
    </location>
</feature>
<evidence type="ECO:0000256" key="2">
    <source>
        <dbReference type="ARBA" id="ARBA00022475"/>
    </source>
</evidence>
<dbReference type="InterPro" id="IPR036259">
    <property type="entry name" value="MFS_trans_sf"/>
</dbReference>
<dbReference type="PANTHER" id="PTHR23513:SF6">
    <property type="entry name" value="MAJOR FACILITATOR SUPERFAMILY ASSOCIATED DOMAIN-CONTAINING PROTEIN"/>
    <property type="match status" value="1"/>
</dbReference>
<organism evidence="7 8">
    <name type="scientific">Nonomuraea corallina</name>
    <dbReference type="NCBI Taxonomy" id="2989783"/>
    <lineage>
        <taxon>Bacteria</taxon>
        <taxon>Bacillati</taxon>
        <taxon>Actinomycetota</taxon>
        <taxon>Actinomycetes</taxon>
        <taxon>Streptosporangiales</taxon>
        <taxon>Streptosporangiaceae</taxon>
        <taxon>Nonomuraea</taxon>
    </lineage>
</organism>
<protein>
    <submittedName>
        <fullName evidence="7">MFS transporter</fullName>
    </submittedName>
</protein>
<keyword evidence="2" id="KW-1003">Cell membrane</keyword>